<dbReference type="AlphaFoldDB" id="A0A2S3QWA3"/>
<protein>
    <recommendedName>
        <fullName evidence="4">DUF2066 domain-containing protein</fullName>
    </recommendedName>
</protein>
<evidence type="ECO:0008006" key="4">
    <source>
        <dbReference type="Google" id="ProtNLM"/>
    </source>
</evidence>
<organism evidence="2 3">
    <name type="scientific">Vibrio vulnificus</name>
    <dbReference type="NCBI Taxonomy" id="672"/>
    <lineage>
        <taxon>Bacteria</taxon>
        <taxon>Pseudomonadati</taxon>
        <taxon>Pseudomonadota</taxon>
        <taxon>Gammaproteobacteria</taxon>
        <taxon>Vibrionales</taxon>
        <taxon>Vibrionaceae</taxon>
        <taxon>Vibrio</taxon>
    </lineage>
</organism>
<feature type="chain" id="PRO_5015646643" description="DUF2066 domain-containing protein" evidence="1">
    <location>
        <begin position="19"/>
        <end position="403"/>
    </location>
</feature>
<sequence length="403" mass="44474">MRYLALLMIGCLSLPAYALTQVDIYRTEVAIDSTKDKGEELARQQAMKQVIVRASGYQDSVDNPVVTKALQSSARYVSQLSYGKEGDVMTLKLLFNDAQIRSLLTQAQLPFWPTNRNNLLVWLVEEQNYDRKIVWEHSASRVSDQLKQAARDRGLPLTLPVGDFDDITGIEVSDLWGGFAKPISLASGRYPVDGVLVIRAQGNSLRWNLYDQSPGAIARSNVAPVTGSANGGDAATQLINAVADFYAKRSAVVVLGESSESVVVKFLNINNAIDFFTLEKTLTSLNSVANLDVLEIKGNELMLRVHLLASQEAFEQEATKLSKITKFDDPLLVEDEENAVPVPPIETQVQPTKNDALTKNDEVGEPAIEPIMPTLNEETTHSPVVVEQPPAKPKYQMVFEWLS</sequence>
<dbReference type="EMBL" id="PDGH01000146">
    <property type="protein sequence ID" value="POB42134.1"/>
    <property type="molecule type" value="Genomic_DNA"/>
</dbReference>
<evidence type="ECO:0000256" key="1">
    <source>
        <dbReference type="SAM" id="SignalP"/>
    </source>
</evidence>
<keyword evidence="1" id="KW-0732">Signal</keyword>
<comment type="caution">
    <text evidence="2">The sequence shown here is derived from an EMBL/GenBank/DDBJ whole genome shotgun (WGS) entry which is preliminary data.</text>
</comment>
<name>A0A2S3QWA3_VIBVL</name>
<dbReference type="Proteomes" id="UP000237466">
    <property type="component" value="Unassembled WGS sequence"/>
</dbReference>
<evidence type="ECO:0000313" key="2">
    <source>
        <dbReference type="EMBL" id="POB42134.1"/>
    </source>
</evidence>
<proteinExistence type="predicted"/>
<dbReference type="RefSeq" id="WP_103201317.1">
    <property type="nucleotide sequence ID" value="NZ_JASMUA010000002.1"/>
</dbReference>
<feature type="signal peptide" evidence="1">
    <location>
        <begin position="1"/>
        <end position="18"/>
    </location>
</feature>
<reference evidence="2 3" key="1">
    <citation type="journal article" date="2018" name="Front. Microbiol.">
        <title>Phylogeny of Vibrio vulnificus from the Analysis of the Core-Genome: Implications for Intra-Species Taxonomy.</title>
        <authorList>
            <person name="Roig F.J."/>
            <person name="Gonzalez-Candelas F."/>
            <person name="Sanjuan E."/>
            <person name="Fouz B."/>
            <person name="Feil E.J."/>
            <person name="Llorens C."/>
            <person name="Baker-Austin C."/>
            <person name="Oliver J.D."/>
            <person name="Danin-Poleg Y."/>
            <person name="Gibas C.J."/>
            <person name="Kashi Y."/>
            <person name="Gulig P.A."/>
            <person name="Morrison S.S."/>
            <person name="Amaro C."/>
        </authorList>
    </citation>
    <scope>NUCLEOTIDE SEQUENCE [LARGE SCALE GENOMIC DNA]</scope>
    <source>
        <strain evidence="2 3">CECT4608</strain>
    </source>
</reference>
<dbReference type="InterPro" id="IPR018642">
    <property type="entry name" value="DUF2066"/>
</dbReference>
<dbReference type="Pfam" id="PF09839">
    <property type="entry name" value="DUF2066"/>
    <property type="match status" value="1"/>
</dbReference>
<accession>A0A2S3QWA3</accession>
<gene>
    <name evidence="2" type="ORF">CRN52_24460</name>
</gene>
<evidence type="ECO:0000313" key="3">
    <source>
        <dbReference type="Proteomes" id="UP000237466"/>
    </source>
</evidence>